<proteinExistence type="predicted"/>
<reference evidence="1" key="1">
    <citation type="submission" date="2016-08" db="EMBL/GenBank/DDBJ databases">
        <authorList>
            <person name="Seilhamer J.J."/>
        </authorList>
    </citation>
    <scope>NUCLEOTIDE SEQUENCE</scope>
    <source>
        <strain evidence="1">86</strain>
    </source>
</reference>
<organism evidence="1">
    <name type="scientific">uncultured Sporomusa sp</name>
    <dbReference type="NCBI Taxonomy" id="307249"/>
    <lineage>
        <taxon>Bacteria</taxon>
        <taxon>Bacillati</taxon>
        <taxon>Bacillota</taxon>
        <taxon>Negativicutes</taxon>
        <taxon>Selenomonadales</taxon>
        <taxon>Sporomusaceae</taxon>
        <taxon>Sporomusa</taxon>
        <taxon>environmental samples</taxon>
    </lineage>
</organism>
<dbReference type="AlphaFoldDB" id="A0A212LQZ8"/>
<accession>A0A212LQZ8</accession>
<sequence>MYISLNISISLVYYNLYEISNDVTRLHEMVQPC</sequence>
<evidence type="ECO:0000313" key="1">
    <source>
        <dbReference type="EMBL" id="SCM79937.1"/>
    </source>
</evidence>
<dbReference type="EMBL" id="FMJE01000003">
    <property type="protein sequence ID" value="SCM79937.1"/>
    <property type="molecule type" value="Genomic_DNA"/>
</dbReference>
<protein>
    <submittedName>
        <fullName evidence="1">Uncharacterized protein</fullName>
    </submittedName>
</protein>
<gene>
    <name evidence="1" type="ORF">KL86SPO_30166</name>
</gene>
<name>A0A212LQZ8_9FIRM</name>